<accession>A0A0F9L1Q6</accession>
<reference evidence="4" key="1">
    <citation type="journal article" date="2015" name="Nature">
        <title>Complex archaea that bridge the gap between prokaryotes and eukaryotes.</title>
        <authorList>
            <person name="Spang A."/>
            <person name="Saw J.H."/>
            <person name="Jorgensen S.L."/>
            <person name="Zaremba-Niedzwiedzka K."/>
            <person name="Martijn J."/>
            <person name="Lind A.E."/>
            <person name="van Eijk R."/>
            <person name="Schleper C."/>
            <person name="Guy L."/>
            <person name="Ettema T.J."/>
        </authorList>
    </citation>
    <scope>NUCLEOTIDE SEQUENCE</scope>
</reference>
<dbReference type="PANTHER" id="PTHR33408:SF2">
    <property type="entry name" value="TRANSPOSASE DDE DOMAIN-CONTAINING PROTEIN"/>
    <property type="match status" value="1"/>
</dbReference>
<comment type="caution">
    <text evidence="4">The sequence shown here is derived from an EMBL/GenBank/DDBJ whole genome shotgun (WGS) entry which is preliminary data.</text>
</comment>
<evidence type="ECO:0008006" key="5">
    <source>
        <dbReference type="Google" id="ProtNLM"/>
    </source>
</evidence>
<organism evidence="4">
    <name type="scientific">marine sediment metagenome</name>
    <dbReference type="NCBI Taxonomy" id="412755"/>
    <lineage>
        <taxon>unclassified sequences</taxon>
        <taxon>metagenomes</taxon>
        <taxon>ecological metagenomes</taxon>
    </lineage>
</organism>
<feature type="domain" description="Transposase DDE" evidence="3">
    <location>
        <begin position="326"/>
        <end position="443"/>
    </location>
</feature>
<evidence type="ECO:0000259" key="3">
    <source>
        <dbReference type="Pfam" id="PF13751"/>
    </source>
</evidence>
<evidence type="ECO:0000313" key="4">
    <source>
        <dbReference type="EMBL" id="KKM81021.1"/>
    </source>
</evidence>
<dbReference type="AlphaFoldDB" id="A0A0F9L1Q6"/>
<feature type="compositionally biased region" description="Polar residues" evidence="1">
    <location>
        <begin position="195"/>
        <end position="207"/>
    </location>
</feature>
<dbReference type="InterPro" id="IPR047629">
    <property type="entry name" value="IS1182_transpos"/>
</dbReference>
<feature type="region of interest" description="Disordered" evidence="1">
    <location>
        <begin position="185"/>
        <end position="217"/>
    </location>
</feature>
<dbReference type="EMBL" id="LAZR01008092">
    <property type="protein sequence ID" value="KKM81021.1"/>
    <property type="molecule type" value="Genomic_DNA"/>
</dbReference>
<dbReference type="InterPro" id="IPR025668">
    <property type="entry name" value="Tnp_DDE_dom"/>
</dbReference>
<name>A0A0F9L1Q6_9ZZZZ</name>
<protein>
    <recommendedName>
        <fullName evidence="5">Transposase DDE domain-containing protein</fullName>
    </recommendedName>
</protein>
<evidence type="ECO:0000256" key="1">
    <source>
        <dbReference type="SAM" id="MobiDB-lite"/>
    </source>
</evidence>
<dbReference type="NCBIfam" id="NF033551">
    <property type="entry name" value="transpos_IS1182"/>
    <property type="match status" value="1"/>
</dbReference>
<dbReference type="Pfam" id="PF13751">
    <property type="entry name" value="DDE_Tnp_1_6"/>
    <property type="match status" value="1"/>
</dbReference>
<proteinExistence type="predicted"/>
<sequence>MMGYQTRVQNKLFYTNLNLDQRIRKDHILRKINACIDFDFIYNKVKDKYGFKGNVSVPPPVILKMMLLLVFYNIRSERELVLTIPERLDWLWFLGYDLDDEIPNHSVLSKARNRWGVDAFQTFFENLVWQCAEAGLVDGSKLFMDSSMVQADASNNSVVNKESLKRYLNKSYQILESRLEQEQQCSDSDDAIKSGTANQKYISTTDPDASVTRRGSGKSTLKYQIHRGVDQKCEVITATEVTPGEVHESHRLESLIDSHEKNTESTVDTAVADSKYGSIENYLACRDRGIKPHFSSLEQTQKGTGTKKGIFPKEAFTYHAETDTFTCPAGQSLKRRKFFKKRQHYEYIASASTCNRCQLKKQCTKAKSGRTLKRHVKQDDLDSMLRQASSPESKKDIRTRQHLMERTFAQATRYGFKRARWRRLWRVQIQEYLTAAIQNIKILLKDVKEPATALAMQVAIEVSNKASRTKSYSLSNLFNPKWYDIARFCLTCEKLLPYHHAEIIG</sequence>
<dbReference type="InterPro" id="IPR008490">
    <property type="entry name" value="Transposase_InsH_N"/>
</dbReference>
<dbReference type="PANTHER" id="PTHR33408">
    <property type="entry name" value="TRANSPOSASE"/>
    <property type="match status" value="1"/>
</dbReference>
<feature type="domain" description="Transposase InsH N-terminal" evidence="2">
    <location>
        <begin position="18"/>
        <end position="114"/>
    </location>
</feature>
<dbReference type="Pfam" id="PF05598">
    <property type="entry name" value="DUF772"/>
    <property type="match status" value="1"/>
</dbReference>
<gene>
    <name evidence="4" type="ORF">LCGC14_1333980</name>
</gene>
<evidence type="ECO:0000259" key="2">
    <source>
        <dbReference type="Pfam" id="PF05598"/>
    </source>
</evidence>